<dbReference type="Proteomes" id="UP000499080">
    <property type="component" value="Unassembled WGS sequence"/>
</dbReference>
<accession>A0A4Y2LP39</accession>
<comment type="caution">
    <text evidence="1">The sequence shown here is derived from an EMBL/GenBank/DDBJ whole genome shotgun (WGS) entry which is preliminary data.</text>
</comment>
<reference evidence="1 2" key="1">
    <citation type="journal article" date="2019" name="Sci. Rep.">
        <title>Orb-weaving spider Araneus ventricosus genome elucidates the spidroin gene catalogue.</title>
        <authorList>
            <person name="Kono N."/>
            <person name="Nakamura H."/>
            <person name="Ohtoshi R."/>
            <person name="Moran D.A.P."/>
            <person name="Shinohara A."/>
            <person name="Yoshida Y."/>
            <person name="Fujiwara M."/>
            <person name="Mori M."/>
            <person name="Tomita M."/>
            <person name="Arakawa K."/>
        </authorList>
    </citation>
    <scope>NUCLEOTIDE SEQUENCE [LARGE SCALE GENOMIC DNA]</scope>
</reference>
<dbReference type="AlphaFoldDB" id="A0A4Y2LP39"/>
<proteinExistence type="predicted"/>
<sequence>MTTHTLIMLLKPRQLLEQFKWEVSDHPAYSLVSAMSNFRLFLELKKWLGGRSFQNNEEIQSNFKAHLASKARTFFEEGKENLFHRYEKFLNLHCDFVEK</sequence>
<dbReference type="PANTHER" id="PTHR46060:SF3">
    <property type="entry name" value="PROTEIN GVQW3"/>
    <property type="match status" value="1"/>
</dbReference>
<dbReference type="InterPro" id="IPR052709">
    <property type="entry name" value="Transposase-MT_Hybrid"/>
</dbReference>
<dbReference type="EMBL" id="BGPR01006065">
    <property type="protein sequence ID" value="GBN15783.1"/>
    <property type="molecule type" value="Genomic_DNA"/>
</dbReference>
<gene>
    <name evidence="1" type="ORF">AVEN_249991_1</name>
</gene>
<evidence type="ECO:0000313" key="1">
    <source>
        <dbReference type="EMBL" id="GBN15783.1"/>
    </source>
</evidence>
<dbReference type="OrthoDB" id="6818839at2759"/>
<keyword evidence="2" id="KW-1185">Reference proteome</keyword>
<evidence type="ECO:0000313" key="2">
    <source>
        <dbReference type="Proteomes" id="UP000499080"/>
    </source>
</evidence>
<name>A0A4Y2LP39_ARAVE</name>
<dbReference type="InterPro" id="IPR036397">
    <property type="entry name" value="RNaseH_sf"/>
</dbReference>
<dbReference type="PANTHER" id="PTHR46060">
    <property type="entry name" value="MARINER MOS1 TRANSPOSASE-LIKE PROTEIN"/>
    <property type="match status" value="1"/>
</dbReference>
<dbReference type="Gene3D" id="3.30.420.10">
    <property type="entry name" value="Ribonuclease H-like superfamily/Ribonuclease H"/>
    <property type="match status" value="1"/>
</dbReference>
<organism evidence="1 2">
    <name type="scientific">Araneus ventricosus</name>
    <name type="common">Orbweaver spider</name>
    <name type="synonym">Epeira ventricosa</name>
    <dbReference type="NCBI Taxonomy" id="182803"/>
    <lineage>
        <taxon>Eukaryota</taxon>
        <taxon>Metazoa</taxon>
        <taxon>Ecdysozoa</taxon>
        <taxon>Arthropoda</taxon>
        <taxon>Chelicerata</taxon>
        <taxon>Arachnida</taxon>
        <taxon>Araneae</taxon>
        <taxon>Araneomorphae</taxon>
        <taxon>Entelegynae</taxon>
        <taxon>Araneoidea</taxon>
        <taxon>Araneidae</taxon>
        <taxon>Araneus</taxon>
    </lineage>
</organism>
<protein>
    <submittedName>
        <fullName evidence="1">Uncharacterized protein</fullName>
    </submittedName>
</protein>
<dbReference type="GO" id="GO:0003676">
    <property type="term" value="F:nucleic acid binding"/>
    <property type="evidence" value="ECO:0007669"/>
    <property type="project" value="InterPro"/>
</dbReference>